<evidence type="ECO:0000313" key="4">
    <source>
        <dbReference type="Proteomes" id="UP000253250"/>
    </source>
</evidence>
<evidence type="ECO:0000313" key="3">
    <source>
        <dbReference type="EMBL" id="RCN55752.1"/>
    </source>
</evidence>
<protein>
    <recommendedName>
        <fullName evidence="2">Type 4 secretion system PilS N-terminal domain-containing protein</fullName>
    </recommendedName>
</protein>
<gene>
    <name evidence="3" type="ORF">C4900_07455</name>
</gene>
<organism evidence="3 4">
    <name type="scientific">Acidiferrobacter thiooxydans</name>
    <dbReference type="NCBI Taxonomy" id="163359"/>
    <lineage>
        <taxon>Bacteria</taxon>
        <taxon>Pseudomonadati</taxon>
        <taxon>Pseudomonadota</taxon>
        <taxon>Gammaproteobacteria</taxon>
        <taxon>Acidiferrobacterales</taxon>
        <taxon>Acidiferrobacteraceae</taxon>
        <taxon>Acidiferrobacter</taxon>
    </lineage>
</organism>
<evidence type="ECO:0000256" key="1">
    <source>
        <dbReference type="SAM" id="Phobius"/>
    </source>
</evidence>
<accession>A0A368HET4</accession>
<dbReference type="SUPFAM" id="SSF54523">
    <property type="entry name" value="Pili subunits"/>
    <property type="match status" value="1"/>
</dbReference>
<dbReference type="Proteomes" id="UP000253250">
    <property type="component" value="Unassembled WGS sequence"/>
</dbReference>
<name>A0A368HET4_9GAMM</name>
<proteinExistence type="predicted"/>
<dbReference type="EMBL" id="PSYR01000002">
    <property type="protein sequence ID" value="RCN55752.1"/>
    <property type="molecule type" value="Genomic_DNA"/>
</dbReference>
<sequence>MGNQMIGWILAGVLGLVAILFTVNMYESAQGSSNQTMGSMEVSMVIGNTKSLYAGQSNFVGLNTAAAIQGGVFPADMAPAGATTATNVWGGAVHDDATATGFSVTMDGVPSADCTHVATSYDGTDLLSVAINGAVLTPPITPSEAGADCTVSGSGATGGNSLVFSVS</sequence>
<feature type="domain" description="Type 4 secretion system PilS N-terminal" evidence="2">
    <location>
        <begin position="36"/>
        <end position="152"/>
    </location>
</feature>
<dbReference type="InterPro" id="IPR045584">
    <property type="entry name" value="Pilin-like"/>
</dbReference>
<dbReference type="AlphaFoldDB" id="A0A368HET4"/>
<reference evidence="3 4" key="1">
    <citation type="submission" date="2018-02" db="EMBL/GenBank/DDBJ databases">
        <title>Insights into the biology of acidophilic members of the Acidiferrobacteraceae family derived from comparative genomic analyses.</title>
        <authorList>
            <person name="Issotta F."/>
            <person name="Thyssen C."/>
            <person name="Mena C."/>
            <person name="Moya A."/>
            <person name="Bellenberg S."/>
            <person name="Sproer C."/>
            <person name="Covarrubias P.C."/>
            <person name="Sand W."/>
            <person name="Quatrini R."/>
            <person name="Vera M."/>
        </authorList>
    </citation>
    <scope>NUCLEOTIDE SEQUENCE [LARGE SCALE GENOMIC DNA]</scope>
    <source>
        <strain evidence="4">m-1</strain>
    </source>
</reference>
<keyword evidence="1" id="KW-0472">Membrane</keyword>
<keyword evidence="1" id="KW-1133">Transmembrane helix</keyword>
<comment type="caution">
    <text evidence="3">The sequence shown here is derived from an EMBL/GenBank/DDBJ whole genome shotgun (WGS) entry which is preliminary data.</text>
</comment>
<dbReference type="Gene3D" id="3.30.1690.10">
    <property type="entry name" value="TcpA-like pilin"/>
    <property type="match status" value="1"/>
</dbReference>
<keyword evidence="1" id="KW-0812">Transmembrane</keyword>
<dbReference type="InterPro" id="IPR014911">
    <property type="entry name" value="PilS_N"/>
</dbReference>
<dbReference type="RefSeq" id="WP_114282861.1">
    <property type="nucleotide sequence ID" value="NZ_PSYR01000002.1"/>
</dbReference>
<dbReference type="Pfam" id="PF08805">
    <property type="entry name" value="PilS"/>
    <property type="match status" value="1"/>
</dbReference>
<evidence type="ECO:0000259" key="2">
    <source>
        <dbReference type="Pfam" id="PF08805"/>
    </source>
</evidence>
<feature type="transmembrane region" description="Helical" evidence="1">
    <location>
        <begin position="6"/>
        <end position="26"/>
    </location>
</feature>
<keyword evidence="4" id="KW-1185">Reference proteome</keyword>